<dbReference type="Proteomes" id="UP001412067">
    <property type="component" value="Unassembled WGS sequence"/>
</dbReference>
<protein>
    <submittedName>
        <fullName evidence="2">Uncharacterized protein</fullName>
    </submittedName>
</protein>
<evidence type="ECO:0000313" key="2">
    <source>
        <dbReference type="EMBL" id="KAK8945743.1"/>
    </source>
</evidence>
<sequence length="97" mass="11430">MRLQKFNAHLYSREHNSNGYLEVLHHPQWRGESLESNLLKMIFAYVMHEDLMYPMHAQRGRNFNVRRKVLSPSNPFQVQEIDSRSSSHRSTRPPPGG</sequence>
<accession>A0ABR2LP89</accession>
<dbReference type="EMBL" id="JBBWWR010000017">
    <property type="protein sequence ID" value="KAK8945743.1"/>
    <property type="molecule type" value="Genomic_DNA"/>
</dbReference>
<organism evidence="2 3">
    <name type="scientific">Platanthera guangdongensis</name>
    <dbReference type="NCBI Taxonomy" id="2320717"/>
    <lineage>
        <taxon>Eukaryota</taxon>
        <taxon>Viridiplantae</taxon>
        <taxon>Streptophyta</taxon>
        <taxon>Embryophyta</taxon>
        <taxon>Tracheophyta</taxon>
        <taxon>Spermatophyta</taxon>
        <taxon>Magnoliopsida</taxon>
        <taxon>Liliopsida</taxon>
        <taxon>Asparagales</taxon>
        <taxon>Orchidaceae</taxon>
        <taxon>Orchidoideae</taxon>
        <taxon>Orchideae</taxon>
        <taxon>Orchidinae</taxon>
        <taxon>Platanthera</taxon>
    </lineage>
</organism>
<reference evidence="2 3" key="1">
    <citation type="journal article" date="2022" name="Nat. Plants">
        <title>Genomes of leafy and leafless Platanthera orchids illuminate the evolution of mycoheterotrophy.</title>
        <authorList>
            <person name="Li M.H."/>
            <person name="Liu K.W."/>
            <person name="Li Z."/>
            <person name="Lu H.C."/>
            <person name="Ye Q.L."/>
            <person name="Zhang D."/>
            <person name="Wang J.Y."/>
            <person name="Li Y.F."/>
            <person name="Zhong Z.M."/>
            <person name="Liu X."/>
            <person name="Yu X."/>
            <person name="Liu D.K."/>
            <person name="Tu X.D."/>
            <person name="Liu B."/>
            <person name="Hao Y."/>
            <person name="Liao X.Y."/>
            <person name="Jiang Y.T."/>
            <person name="Sun W.H."/>
            <person name="Chen J."/>
            <person name="Chen Y.Q."/>
            <person name="Ai Y."/>
            <person name="Zhai J.W."/>
            <person name="Wu S.S."/>
            <person name="Zhou Z."/>
            <person name="Hsiao Y.Y."/>
            <person name="Wu W.L."/>
            <person name="Chen Y.Y."/>
            <person name="Lin Y.F."/>
            <person name="Hsu J.L."/>
            <person name="Li C.Y."/>
            <person name="Wang Z.W."/>
            <person name="Zhao X."/>
            <person name="Zhong W.Y."/>
            <person name="Ma X.K."/>
            <person name="Ma L."/>
            <person name="Huang J."/>
            <person name="Chen G.Z."/>
            <person name="Huang M.Z."/>
            <person name="Huang L."/>
            <person name="Peng D.H."/>
            <person name="Luo Y.B."/>
            <person name="Zou S.Q."/>
            <person name="Chen S.P."/>
            <person name="Lan S."/>
            <person name="Tsai W.C."/>
            <person name="Van de Peer Y."/>
            <person name="Liu Z.J."/>
        </authorList>
    </citation>
    <scope>NUCLEOTIDE SEQUENCE [LARGE SCALE GENOMIC DNA]</scope>
    <source>
        <strain evidence="2">Lor288</strain>
    </source>
</reference>
<feature type="region of interest" description="Disordered" evidence="1">
    <location>
        <begin position="74"/>
        <end position="97"/>
    </location>
</feature>
<name>A0ABR2LP89_9ASPA</name>
<evidence type="ECO:0000256" key="1">
    <source>
        <dbReference type="SAM" id="MobiDB-lite"/>
    </source>
</evidence>
<evidence type="ECO:0000313" key="3">
    <source>
        <dbReference type="Proteomes" id="UP001412067"/>
    </source>
</evidence>
<comment type="caution">
    <text evidence="2">The sequence shown here is derived from an EMBL/GenBank/DDBJ whole genome shotgun (WGS) entry which is preliminary data.</text>
</comment>
<gene>
    <name evidence="2" type="ORF">KSP40_PGU000393</name>
</gene>
<proteinExistence type="predicted"/>
<keyword evidence="3" id="KW-1185">Reference proteome</keyword>